<dbReference type="SFLD" id="SFLDG01061">
    <property type="entry name" value="methylthiotransferase"/>
    <property type="match status" value="1"/>
</dbReference>
<evidence type="ECO:0000256" key="4">
    <source>
        <dbReference type="ARBA" id="ARBA00022679"/>
    </source>
</evidence>
<dbReference type="Pfam" id="PF04055">
    <property type="entry name" value="Radical_SAM"/>
    <property type="match status" value="1"/>
</dbReference>
<evidence type="ECO:0000256" key="7">
    <source>
        <dbReference type="ARBA" id="ARBA00023004"/>
    </source>
</evidence>
<dbReference type="PANTHER" id="PTHR43837">
    <property type="entry name" value="RIBOSOMAL PROTEIN S12 METHYLTHIOTRANSFERASE RIMO"/>
    <property type="match status" value="1"/>
</dbReference>
<feature type="binding site" evidence="10">
    <location>
        <position position="49"/>
    </location>
    <ligand>
        <name>[4Fe-4S] cluster</name>
        <dbReference type="ChEBI" id="CHEBI:49883"/>
        <label>1</label>
    </ligand>
</feature>
<dbReference type="NCBIfam" id="TIGR01125">
    <property type="entry name" value="30S ribosomal protein S12 methylthiotransferase RimO"/>
    <property type="match status" value="1"/>
</dbReference>
<dbReference type="PROSITE" id="PS01278">
    <property type="entry name" value="MTTASE_RADICAL"/>
    <property type="match status" value="1"/>
</dbReference>
<reference evidence="14" key="1">
    <citation type="journal article" date="2016" name="Genome Announc.">
        <title>Draft Genome Sequence of the Syntrophic Lactate-Degrading Bacterium Tepidanaerobacter syntrophicus JLT.</title>
        <authorList>
            <person name="Matsuura N."/>
            <person name="Ohashi A."/>
            <person name="Tourlousse D.M."/>
            <person name="Sekiguchi Y."/>
        </authorList>
    </citation>
    <scope>NUCLEOTIDE SEQUENCE [LARGE SCALE GENOMIC DNA]</scope>
    <source>
        <strain evidence="14">JL</strain>
    </source>
</reference>
<keyword evidence="14" id="KW-0689">Ribosomal protein</keyword>
<evidence type="ECO:0000256" key="8">
    <source>
        <dbReference type="ARBA" id="ARBA00023014"/>
    </source>
</evidence>
<dbReference type="InterPro" id="IPR012340">
    <property type="entry name" value="NA-bd_OB-fold"/>
</dbReference>
<dbReference type="Gene3D" id="2.40.50.140">
    <property type="entry name" value="Nucleic acid-binding proteins"/>
    <property type="match status" value="1"/>
</dbReference>
<comment type="cofactor">
    <cofactor evidence="10">
        <name>[4Fe-4S] cluster</name>
        <dbReference type="ChEBI" id="CHEBI:49883"/>
    </cofactor>
    <text evidence="10">Binds 2 [4Fe-4S] clusters. One cluster is coordinated with 3 cysteines and an exchangeable S-adenosyl-L-methionine.</text>
</comment>
<dbReference type="Gene3D" id="3.80.30.20">
    <property type="entry name" value="tm_1862 like domain"/>
    <property type="match status" value="1"/>
</dbReference>
<dbReference type="CDD" id="cd01335">
    <property type="entry name" value="Radical_SAM"/>
    <property type="match status" value="1"/>
</dbReference>
<dbReference type="InterPro" id="IPR006638">
    <property type="entry name" value="Elp3/MiaA/NifB-like_rSAM"/>
</dbReference>
<comment type="catalytic activity">
    <reaction evidence="9">
        <text>N(6)-dimethylallyladenosine(37) in tRNA + (sulfur carrier)-SH + AH2 + 2 S-adenosyl-L-methionine = 2-methylsulfanyl-N(6)-dimethylallyladenosine(37) in tRNA + (sulfur carrier)-H + 5'-deoxyadenosine + L-methionine + A + S-adenosyl-L-homocysteine + 2 H(+)</text>
        <dbReference type="Rhea" id="RHEA:37067"/>
        <dbReference type="Rhea" id="RHEA-COMP:10375"/>
        <dbReference type="Rhea" id="RHEA-COMP:10376"/>
        <dbReference type="Rhea" id="RHEA-COMP:14737"/>
        <dbReference type="Rhea" id="RHEA-COMP:14739"/>
        <dbReference type="ChEBI" id="CHEBI:13193"/>
        <dbReference type="ChEBI" id="CHEBI:15378"/>
        <dbReference type="ChEBI" id="CHEBI:17319"/>
        <dbReference type="ChEBI" id="CHEBI:17499"/>
        <dbReference type="ChEBI" id="CHEBI:29917"/>
        <dbReference type="ChEBI" id="CHEBI:57844"/>
        <dbReference type="ChEBI" id="CHEBI:57856"/>
        <dbReference type="ChEBI" id="CHEBI:59789"/>
        <dbReference type="ChEBI" id="CHEBI:64428"/>
        <dbReference type="ChEBI" id="CHEBI:74415"/>
        <dbReference type="ChEBI" id="CHEBI:74417"/>
        <dbReference type="EC" id="2.8.4.3"/>
    </reaction>
</comment>
<keyword evidence="4 10" id="KW-0808">Transferase</keyword>
<evidence type="ECO:0000259" key="13">
    <source>
        <dbReference type="PROSITE" id="PS51918"/>
    </source>
</evidence>
<evidence type="ECO:0000313" key="14">
    <source>
        <dbReference type="EMBL" id="GAQ26200.1"/>
    </source>
</evidence>
<evidence type="ECO:0000256" key="6">
    <source>
        <dbReference type="ARBA" id="ARBA00022723"/>
    </source>
</evidence>
<dbReference type="GO" id="GO:0035597">
    <property type="term" value="F:tRNA-2-methylthio-N(6)-dimethylallyladenosine(37) synthase activity"/>
    <property type="evidence" value="ECO:0007669"/>
    <property type="project" value="UniProtKB-EC"/>
</dbReference>
<dbReference type="Pfam" id="PF00919">
    <property type="entry name" value="UPF0004"/>
    <property type="match status" value="1"/>
</dbReference>
<dbReference type="InterPro" id="IPR002792">
    <property type="entry name" value="TRAM_dom"/>
</dbReference>
<evidence type="ECO:0000256" key="9">
    <source>
        <dbReference type="ARBA" id="ARBA00051425"/>
    </source>
</evidence>
<comment type="function">
    <text evidence="1">Catalyzes the methylthiolation of N6-(dimethylallyl)adenosine (i(6)A), leading to the formation of 2-methylthio-N6-(dimethylallyl)adenosine (ms(2)i(6)A) at position 37 in tRNAs that read codons beginning with uridine.</text>
</comment>
<feature type="binding site" evidence="10">
    <location>
        <position position="83"/>
    </location>
    <ligand>
        <name>[4Fe-4S] cluster</name>
        <dbReference type="ChEBI" id="CHEBI:49883"/>
        <label>1</label>
    </ligand>
</feature>
<gene>
    <name evidence="10" type="primary">rimO</name>
    <name evidence="14" type="ORF">TSYNT_9464</name>
</gene>
<dbReference type="PROSITE" id="PS51918">
    <property type="entry name" value="RADICAL_SAM"/>
    <property type="match status" value="1"/>
</dbReference>
<dbReference type="PROSITE" id="PS51449">
    <property type="entry name" value="MTTASE_N"/>
    <property type="match status" value="1"/>
</dbReference>
<dbReference type="NCBIfam" id="TIGR00089">
    <property type="entry name" value="MiaB/RimO family radical SAM methylthiotransferase"/>
    <property type="match status" value="1"/>
</dbReference>
<dbReference type="GO" id="GO:0046872">
    <property type="term" value="F:metal ion binding"/>
    <property type="evidence" value="ECO:0007669"/>
    <property type="project" value="UniProtKB-KW"/>
</dbReference>
<evidence type="ECO:0000256" key="2">
    <source>
        <dbReference type="ARBA" id="ARBA00022485"/>
    </source>
</evidence>
<dbReference type="GO" id="GO:0005829">
    <property type="term" value="C:cytosol"/>
    <property type="evidence" value="ECO:0007669"/>
    <property type="project" value="TreeGrafter"/>
</dbReference>
<dbReference type="GO" id="GO:0103039">
    <property type="term" value="F:protein methylthiotransferase activity"/>
    <property type="evidence" value="ECO:0007669"/>
    <property type="project" value="UniProtKB-EC"/>
</dbReference>
<dbReference type="EMBL" id="DF977003">
    <property type="protein sequence ID" value="GAQ26200.1"/>
    <property type="molecule type" value="Genomic_DNA"/>
</dbReference>
<feature type="domain" description="Radical SAM core" evidence="13">
    <location>
        <begin position="143"/>
        <end position="373"/>
    </location>
</feature>
<keyword evidence="7 10" id="KW-0408">Iron</keyword>
<dbReference type="InterPro" id="IPR058240">
    <property type="entry name" value="rSAM_sf"/>
</dbReference>
<comment type="subcellular location">
    <subcellularLocation>
        <location evidence="10">Cytoplasm</location>
    </subcellularLocation>
</comment>
<dbReference type="SMART" id="SM00729">
    <property type="entry name" value="Elp3"/>
    <property type="match status" value="1"/>
</dbReference>
<evidence type="ECO:0000256" key="10">
    <source>
        <dbReference type="HAMAP-Rule" id="MF_01865"/>
    </source>
</evidence>
<dbReference type="Pfam" id="PF18693">
    <property type="entry name" value="TRAM_2"/>
    <property type="match status" value="1"/>
</dbReference>
<dbReference type="PROSITE" id="PS50926">
    <property type="entry name" value="TRAM"/>
    <property type="match status" value="1"/>
</dbReference>
<dbReference type="InterPro" id="IPR020612">
    <property type="entry name" value="Methylthiotransferase_CS"/>
</dbReference>
<dbReference type="FunFam" id="3.40.50.12160:FF:000003">
    <property type="entry name" value="CDK5 regulatory subunit-associated protein 1"/>
    <property type="match status" value="1"/>
</dbReference>
<dbReference type="InterPro" id="IPR007197">
    <property type="entry name" value="rSAM"/>
</dbReference>
<feature type="binding site" evidence="10">
    <location>
        <position position="161"/>
    </location>
    <ligand>
        <name>[4Fe-4S] cluster</name>
        <dbReference type="ChEBI" id="CHEBI:49883"/>
        <label>2</label>
        <note>4Fe-4S-S-AdoMet</note>
    </ligand>
</feature>
<accession>A0A0U9I603</accession>
<keyword evidence="3 10" id="KW-0963">Cytoplasm</keyword>
<evidence type="ECO:0000256" key="3">
    <source>
        <dbReference type="ARBA" id="ARBA00022490"/>
    </source>
</evidence>
<dbReference type="STRING" id="224999.GCA_001485475_02244"/>
<keyword evidence="14" id="KW-0687">Ribonucleoprotein</keyword>
<feature type="binding site" evidence="10">
    <location>
        <position position="164"/>
    </location>
    <ligand>
        <name>[4Fe-4S] cluster</name>
        <dbReference type="ChEBI" id="CHEBI:49883"/>
        <label>2</label>
        <note>4Fe-4S-S-AdoMet</note>
    </ligand>
</feature>
<dbReference type="FunFam" id="3.80.30.20:FF:000001">
    <property type="entry name" value="tRNA-2-methylthio-N(6)-dimethylallyladenosine synthase 2"/>
    <property type="match status" value="1"/>
</dbReference>
<comment type="similarity">
    <text evidence="10">Belongs to the methylthiotransferase family. RimO subfamily.</text>
</comment>
<evidence type="ECO:0000256" key="1">
    <source>
        <dbReference type="ARBA" id="ARBA00003234"/>
    </source>
</evidence>
<keyword evidence="6 10" id="KW-0479">Metal-binding</keyword>
<keyword evidence="2 10" id="KW-0004">4Fe-4S</keyword>
<organism evidence="14">
    <name type="scientific">Tepidanaerobacter syntrophicus</name>
    <dbReference type="NCBI Taxonomy" id="224999"/>
    <lineage>
        <taxon>Bacteria</taxon>
        <taxon>Bacillati</taxon>
        <taxon>Bacillota</taxon>
        <taxon>Clostridia</taxon>
        <taxon>Thermosediminibacterales</taxon>
        <taxon>Tepidanaerobacteraceae</taxon>
        <taxon>Tepidanaerobacter</taxon>
    </lineage>
</organism>
<dbReference type="SFLD" id="SFLDG01082">
    <property type="entry name" value="B12-binding_domain_containing"/>
    <property type="match status" value="1"/>
</dbReference>
<evidence type="ECO:0000313" key="15">
    <source>
        <dbReference type="Proteomes" id="UP000062160"/>
    </source>
</evidence>
<dbReference type="Gene3D" id="3.40.50.12160">
    <property type="entry name" value="Methylthiotransferase, N-terminal domain"/>
    <property type="match status" value="1"/>
</dbReference>
<dbReference type="SFLD" id="SFLDS00029">
    <property type="entry name" value="Radical_SAM"/>
    <property type="match status" value="1"/>
</dbReference>
<keyword evidence="5 10" id="KW-0949">S-adenosyl-L-methionine</keyword>
<dbReference type="InterPro" id="IPR038135">
    <property type="entry name" value="Methylthiotransferase_N_sf"/>
</dbReference>
<dbReference type="AlphaFoldDB" id="A0A0U9I603"/>
<dbReference type="HAMAP" id="MF_01865">
    <property type="entry name" value="MTTase_RimO"/>
    <property type="match status" value="1"/>
</dbReference>
<sequence>MQIKKIGFISLGCDKNLVDSEYMLGALKKSGYEITNNPCEAEVIIINTCGFIEKAKQESIDTILEMAQLKEKGKCKLLIAAGCLSQRYKDELLDEMPEIDAVVGTGNFNEISEVIQRLEAGESKINFTNNCSFIDYDIYSRIQIYPYISFVKIAEGCDNRCSYCAIPNIRGSYKSRDIEAIKKEVKLLVSGGAKEINLVAQNTTNYGIDIYGKPSLPHLLEELIKIEGDYLIRILYTYPTNINDELLEIIKRSDKIAKYLDIPLQHVNDRILRLMGRPGNKRFIQNLIDNIRRQIPEITLRTTFIVGFPTETEEEYNELLDFIKKYEFDKVGAFKYSQEDGTLAAELSPQISARIKQIRYERLMELQKMISKKRNQRFKTKVLNVLIERYDPEKDVFIGRSENDAPFVDGVIEIMNNGDEIEIGKFYRVRIIEAYEYDLAGKLEKSSEVLRDN</sequence>
<dbReference type="GO" id="GO:0035599">
    <property type="term" value="F:aspartic acid methylthiotransferase activity"/>
    <property type="evidence" value="ECO:0007669"/>
    <property type="project" value="TreeGrafter"/>
</dbReference>
<dbReference type="InterPro" id="IPR013848">
    <property type="entry name" value="Methylthiotransferase_N"/>
</dbReference>
<dbReference type="GO" id="GO:0051539">
    <property type="term" value="F:4 iron, 4 sulfur cluster binding"/>
    <property type="evidence" value="ECO:0007669"/>
    <property type="project" value="UniProtKB-UniRule"/>
</dbReference>
<dbReference type="SFLD" id="SFLDF00274">
    <property type="entry name" value="ribosomal_protein_S12_methylth"/>
    <property type="match status" value="1"/>
</dbReference>
<dbReference type="InterPro" id="IPR005839">
    <property type="entry name" value="Methylthiotransferase"/>
</dbReference>
<feature type="domain" description="TRAM" evidence="11">
    <location>
        <begin position="376"/>
        <end position="445"/>
    </location>
</feature>
<comment type="function">
    <text evidence="10">Catalyzes the methylthiolation of an aspartic acid residue of ribosomal protein uS12.</text>
</comment>
<evidence type="ECO:0000259" key="11">
    <source>
        <dbReference type="PROSITE" id="PS50926"/>
    </source>
</evidence>
<evidence type="ECO:0000259" key="12">
    <source>
        <dbReference type="PROSITE" id="PS51449"/>
    </source>
</evidence>
<evidence type="ECO:0000256" key="5">
    <source>
        <dbReference type="ARBA" id="ARBA00022691"/>
    </source>
</evidence>
<dbReference type="PANTHER" id="PTHR43837:SF1">
    <property type="entry name" value="RIBOSOMAL PROTEIN US12 METHYLTHIOTRANSFERASE RIMO"/>
    <property type="match status" value="1"/>
</dbReference>
<feature type="domain" description="MTTase N-terminal" evidence="12">
    <location>
        <begin position="4"/>
        <end position="120"/>
    </location>
</feature>
<comment type="catalytic activity">
    <reaction evidence="10">
        <text>L-aspartate(89)-[ribosomal protein uS12]-hydrogen + (sulfur carrier)-SH + AH2 + 2 S-adenosyl-L-methionine = 3-methylsulfanyl-L-aspartate(89)-[ribosomal protein uS12]-hydrogen + (sulfur carrier)-H + 5'-deoxyadenosine + L-methionine + A + S-adenosyl-L-homocysteine + 2 H(+)</text>
        <dbReference type="Rhea" id="RHEA:37087"/>
        <dbReference type="Rhea" id="RHEA-COMP:10460"/>
        <dbReference type="Rhea" id="RHEA-COMP:10461"/>
        <dbReference type="Rhea" id="RHEA-COMP:14737"/>
        <dbReference type="Rhea" id="RHEA-COMP:14739"/>
        <dbReference type="ChEBI" id="CHEBI:13193"/>
        <dbReference type="ChEBI" id="CHEBI:15378"/>
        <dbReference type="ChEBI" id="CHEBI:17319"/>
        <dbReference type="ChEBI" id="CHEBI:17499"/>
        <dbReference type="ChEBI" id="CHEBI:29917"/>
        <dbReference type="ChEBI" id="CHEBI:29961"/>
        <dbReference type="ChEBI" id="CHEBI:57844"/>
        <dbReference type="ChEBI" id="CHEBI:57856"/>
        <dbReference type="ChEBI" id="CHEBI:59789"/>
        <dbReference type="ChEBI" id="CHEBI:64428"/>
        <dbReference type="ChEBI" id="CHEBI:73599"/>
        <dbReference type="EC" id="2.8.4.4"/>
    </reaction>
</comment>
<proteinExistence type="inferred from homology"/>
<dbReference type="GO" id="GO:0005840">
    <property type="term" value="C:ribosome"/>
    <property type="evidence" value="ECO:0007669"/>
    <property type="project" value="UniProtKB-KW"/>
</dbReference>
<feature type="binding site" evidence="10">
    <location>
        <position position="157"/>
    </location>
    <ligand>
        <name>[4Fe-4S] cluster</name>
        <dbReference type="ChEBI" id="CHEBI:49883"/>
        <label>2</label>
        <note>4Fe-4S-S-AdoMet</note>
    </ligand>
</feature>
<dbReference type="Proteomes" id="UP000062160">
    <property type="component" value="Unassembled WGS sequence"/>
</dbReference>
<dbReference type="InterPro" id="IPR005840">
    <property type="entry name" value="Ribosomal_uS12_MeSTrfase_RimO"/>
</dbReference>
<dbReference type="EC" id="2.8.4.4" evidence="10"/>
<keyword evidence="8 10" id="KW-0411">Iron-sulfur</keyword>
<name>A0A0U9I603_9FIRM</name>
<feature type="binding site" evidence="10">
    <location>
        <position position="13"/>
    </location>
    <ligand>
        <name>[4Fe-4S] cluster</name>
        <dbReference type="ChEBI" id="CHEBI:49883"/>
        <label>1</label>
    </ligand>
</feature>
<keyword evidence="15" id="KW-1185">Reference proteome</keyword>
<dbReference type="InterPro" id="IPR023404">
    <property type="entry name" value="rSAM_horseshoe"/>
</dbReference>
<dbReference type="SUPFAM" id="SSF102114">
    <property type="entry name" value="Radical SAM enzymes"/>
    <property type="match status" value="1"/>
</dbReference>
<protein>
    <recommendedName>
        <fullName evidence="10">Ribosomal protein uS12 methylthiotransferase RimO</fullName>
        <shortName evidence="10">uS12 MTTase</shortName>
        <shortName evidence="10">uS12 methylthiotransferase</shortName>
        <ecNumber evidence="10">2.8.4.4</ecNumber>
    </recommendedName>
    <alternativeName>
        <fullName evidence="10">Ribosomal protein uS12 (aspartate-C(3))-methylthiotransferase</fullName>
    </alternativeName>
    <alternativeName>
        <fullName evidence="10">Ribosome maturation factor RimO</fullName>
    </alternativeName>
</protein>